<evidence type="ECO:0000313" key="2">
    <source>
        <dbReference type="Proteomes" id="UP001221898"/>
    </source>
</evidence>
<gene>
    <name evidence="1" type="ORF">AAFF_G00262210</name>
</gene>
<keyword evidence="2" id="KW-1185">Reference proteome</keyword>
<comment type="caution">
    <text evidence="1">The sequence shown here is derived from an EMBL/GenBank/DDBJ whole genome shotgun (WGS) entry which is preliminary data.</text>
</comment>
<dbReference type="EMBL" id="JAINUG010000036">
    <property type="protein sequence ID" value="KAJ8407993.1"/>
    <property type="molecule type" value="Genomic_DNA"/>
</dbReference>
<proteinExistence type="predicted"/>
<name>A0AAD7SSQ9_9TELE</name>
<dbReference type="Proteomes" id="UP001221898">
    <property type="component" value="Unassembled WGS sequence"/>
</dbReference>
<sequence length="132" mass="14425">MAVKCPGSAKRQLSVSCHVTCENTAEFGPGLPHLATWPQDCPLIARPAKDPVGRSNQAEGARGACSHTYLCVSQKRGGGQEEAVSSEEINVLGEDWWESVCVSKGKQVTKPLWLSIQFLLFPFWPGRSTKRN</sequence>
<organism evidence="1 2">
    <name type="scientific">Aldrovandia affinis</name>
    <dbReference type="NCBI Taxonomy" id="143900"/>
    <lineage>
        <taxon>Eukaryota</taxon>
        <taxon>Metazoa</taxon>
        <taxon>Chordata</taxon>
        <taxon>Craniata</taxon>
        <taxon>Vertebrata</taxon>
        <taxon>Euteleostomi</taxon>
        <taxon>Actinopterygii</taxon>
        <taxon>Neopterygii</taxon>
        <taxon>Teleostei</taxon>
        <taxon>Notacanthiformes</taxon>
        <taxon>Halosauridae</taxon>
        <taxon>Aldrovandia</taxon>
    </lineage>
</organism>
<dbReference type="AlphaFoldDB" id="A0AAD7SSQ9"/>
<evidence type="ECO:0000313" key="1">
    <source>
        <dbReference type="EMBL" id="KAJ8407993.1"/>
    </source>
</evidence>
<protein>
    <submittedName>
        <fullName evidence="1">Uncharacterized protein</fullName>
    </submittedName>
</protein>
<reference evidence="1" key="1">
    <citation type="journal article" date="2023" name="Science">
        <title>Genome structures resolve the early diversification of teleost fishes.</title>
        <authorList>
            <person name="Parey E."/>
            <person name="Louis A."/>
            <person name="Montfort J."/>
            <person name="Bouchez O."/>
            <person name="Roques C."/>
            <person name="Iampietro C."/>
            <person name="Lluch J."/>
            <person name="Castinel A."/>
            <person name="Donnadieu C."/>
            <person name="Desvignes T."/>
            <person name="Floi Bucao C."/>
            <person name="Jouanno E."/>
            <person name="Wen M."/>
            <person name="Mejri S."/>
            <person name="Dirks R."/>
            <person name="Jansen H."/>
            <person name="Henkel C."/>
            <person name="Chen W.J."/>
            <person name="Zahm M."/>
            <person name="Cabau C."/>
            <person name="Klopp C."/>
            <person name="Thompson A.W."/>
            <person name="Robinson-Rechavi M."/>
            <person name="Braasch I."/>
            <person name="Lecointre G."/>
            <person name="Bobe J."/>
            <person name="Postlethwait J.H."/>
            <person name="Berthelot C."/>
            <person name="Roest Crollius H."/>
            <person name="Guiguen Y."/>
        </authorList>
    </citation>
    <scope>NUCLEOTIDE SEQUENCE</scope>
    <source>
        <strain evidence="1">NC1722</strain>
    </source>
</reference>
<accession>A0AAD7SSQ9</accession>